<dbReference type="SUPFAM" id="SSF53850">
    <property type="entry name" value="Periplasmic binding protein-like II"/>
    <property type="match status" value="1"/>
</dbReference>
<evidence type="ECO:0000256" key="16">
    <source>
        <dbReference type="ARBA" id="ARBA00058004"/>
    </source>
</evidence>
<comment type="catalytic activity">
    <reaction evidence="1">
        <text>ATP + protein L-histidine = ADP + protein N-phospho-L-histidine.</text>
        <dbReference type="EC" id="2.7.13.3"/>
    </reaction>
</comment>
<dbReference type="Proteomes" id="UP000295106">
    <property type="component" value="Unassembled WGS sequence"/>
</dbReference>
<dbReference type="EC" id="2.7.13.3" evidence="3"/>
<dbReference type="Pfam" id="PF01627">
    <property type="entry name" value="Hpt"/>
    <property type="match status" value="1"/>
</dbReference>
<dbReference type="InterPro" id="IPR008207">
    <property type="entry name" value="Sig_transdc_His_kin_Hpt_dom"/>
</dbReference>
<evidence type="ECO:0000256" key="3">
    <source>
        <dbReference type="ARBA" id="ARBA00012438"/>
    </source>
</evidence>
<dbReference type="SMART" id="SM00062">
    <property type="entry name" value="PBPb"/>
    <property type="match status" value="1"/>
</dbReference>
<proteinExistence type="predicted"/>
<evidence type="ECO:0000256" key="22">
    <source>
        <dbReference type="SAM" id="Phobius"/>
    </source>
</evidence>
<dbReference type="InterPro" id="IPR001638">
    <property type="entry name" value="Solute-binding_3/MltF_N"/>
</dbReference>
<dbReference type="Gene3D" id="3.40.50.2300">
    <property type="match status" value="1"/>
</dbReference>
<dbReference type="CDD" id="cd00082">
    <property type="entry name" value="HisKA"/>
    <property type="match status" value="1"/>
</dbReference>
<dbReference type="CDD" id="cd17546">
    <property type="entry name" value="REC_hyHK_CKI1_RcsC-like"/>
    <property type="match status" value="1"/>
</dbReference>
<dbReference type="InterPro" id="IPR004358">
    <property type="entry name" value="Sig_transdc_His_kin-like_C"/>
</dbReference>
<dbReference type="InterPro" id="IPR011006">
    <property type="entry name" value="CheY-like_superfamily"/>
</dbReference>
<dbReference type="CDD" id="cd00130">
    <property type="entry name" value="PAS"/>
    <property type="match status" value="1"/>
</dbReference>
<dbReference type="PROSITE" id="PS50110">
    <property type="entry name" value="RESPONSE_REGULATORY"/>
    <property type="match status" value="2"/>
</dbReference>
<keyword evidence="9" id="KW-0547">Nucleotide-binding</keyword>
<dbReference type="Gene3D" id="3.30.565.10">
    <property type="entry name" value="Histidine kinase-like ATPase, C-terminal domain"/>
    <property type="match status" value="1"/>
</dbReference>
<keyword evidence="12 22" id="KW-1133">Transmembrane helix</keyword>
<feature type="domain" description="PAS" evidence="25">
    <location>
        <begin position="329"/>
        <end position="400"/>
    </location>
</feature>
<dbReference type="Gene3D" id="1.20.120.160">
    <property type="entry name" value="HPT domain"/>
    <property type="match status" value="1"/>
</dbReference>
<dbReference type="PANTHER" id="PTHR45339">
    <property type="entry name" value="HYBRID SIGNAL TRANSDUCTION HISTIDINE KINASE J"/>
    <property type="match status" value="1"/>
</dbReference>
<keyword evidence="4" id="KW-1003">Cell membrane</keyword>
<dbReference type="Pfam" id="PF00512">
    <property type="entry name" value="HisKA"/>
    <property type="match status" value="1"/>
</dbReference>
<dbReference type="PRINTS" id="PR00344">
    <property type="entry name" value="BCTRLSENSOR"/>
</dbReference>
<dbReference type="PANTHER" id="PTHR45339:SF1">
    <property type="entry name" value="HYBRID SIGNAL TRANSDUCTION HISTIDINE KINASE J"/>
    <property type="match status" value="1"/>
</dbReference>
<sequence>MFASVGALARSLGLAPVRTLSSAFVRAVLGFVVAVAGAGAAFAAPPEAGARVLRVVSDENYPPFLFRDVDGQMQGYLVDYWKLWERRTGVRVDLIATGWVEAQRRVQAGEADVIDLIYRTPAREAIYDFSSPHAELPVNIYSHVGLSGVNSVATLKGMPVGVQEGDACIDKLREHGIDTLVLYRNYDALIAGAKRAEVRLFCLDQAPANFYLYKFGAERDFKQAFQLYTGQFHRAVRKGDAATLELVERGVGAIDPQEDNALRQTWFGAPLRVSSYADEFWWIGPAVLALGAALLLWNVSLRRRVAGRTAELQTALGELREAHKAAESVRANLAATLSAIPDLLFEFDASGRYLDIYSGASSRLLYRHPDEVIGRRVDEVLPAVAAATVLESIAAALRDGADYGRTMELELDGRPHWFELSTTRKDAGHVLTLSRDITRRRAAEEALLLAREHEVIAERDLRLRALSDAAPVPMLYLRGDSVESANLAFRELFGVDERDLDTFDAWWRLVCADAAARAGLQTAWREAVERACAEGGRLREMEIRATARGGVELVLLVGGQLLGDGTVVTMADITPLKRAQELAEAASAAKSSFLATMSHEIRTPMNAIIGMTALALNTDLSPRQRDYLQKIQSAGRSLLATINDILDFSKIEAGKLEIERREFDLEDVIGDVSDQLAGRAVAKGLEFVVDLGPEVPRRLIGDPLRLGQVLLNLCGNAVKFTEQGGVCVRLRVQRRTDECVMLRCAVQDSGIGLDAEQRARLFQSFQQADSSITRRYGGTGLGLVIAKRLVELQGGEIGVDSTPGAGSNFWFTVHLGLTASRGVRSWGDAALRGRSALVADAHPRAREVMVSMLRGFGLHVAVAEDWPAAARLLHEAAACGRPVELAVVERQLAGDGGVAPALEALALEPAPRLLVVAAPNAVADEDAGLVLLHQPVTPSRLLDTLMHLLEDPADGRPAAEAAPAADDGAAPLRGHRVLLAEDNELNQQVAVELLAGLGMEVDVAANGVIAVEKVRAGRYDLVLMDMQMPEMDGLSATRAIRALPGAARLPIVAMTANAMQGDVQRCLNAGMDDHIAKPIDPRRLASQLQACLLRRPAPPAPAPAAVAQADTGVLDTETGLRLAGGRRVLYERLLRRFAEGRANAAARLAEALSTGDMAAARLASHTLKGGAAQIGAAAVSALAAALEQSLREGAGPERLQAQQADLEVALAALDEAVRAALPAPDQGS</sequence>
<feature type="modified residue" description="Phosphohistidine" evidence="20">
    <location>
        <position position="1165"/>
    </location>
</feature>
<evidence type="ECO:0000256" key="5">
    <source>
        <dbReference type="ARBA" id="ARBA00022553"/>
    </source>
</evidence>
<dbReference type="SMART" id="SM00387">
    <property type="entry name" value="HATPase_c"/>
    <property type="match status" value="1"/>
</dbReference>
<dbReference type="SMART" id="SM00448">
    <property type="entry name" value="REC"/>
    <property type="match status" value="1"/>
</dbReference>
<evidence type="ECO:0000259" key="24">
    <source>
        <dbReference type="PROSITE" id="PS50110"/>
    </source>
</evidence>
<dbReference type="SUPFAM" id="SSF52172">
    <property type="entry name" value="CheY-like"/>
    <property type="match status" value="2"/>
</dbReference>
<evidence type="ECO:0000256" key="13">
    <source>
        <dbReference type="ARBA" id="ARBA00023012"/>
    </source>
</evidence>
<evidence type="ECO:0000256" key="9">
    <source>
        <dbReference type="ARBA" id="ARBA00022741"/>
    </source>
</evidence>
<dbReference type="PROSITE" id="PS50109">
    <property type="entry name" value="HIS_KIN"/>
    <property type="match status" value="1"/>
</dbReference>
<keyword evidence="13" id="KW-0902">Two-component regulatory system</keyword>
<evidence type="ECO:0000256" key="6">
    <source>
        <dbReference type="ARBA" id="ARBA00022679"/>
    </source>
</evidence>
<dbReference type="PROSITE" id="PS50112">
    <property type="entry name" value="PAS"/>
    <property type="match status" value="1"/>
</dbReference>
<evidence type="ECO:0000256" key="12">
    <source>
        <dbReference type="ARBA" id="ARBA00022989"/>
    </source>
</evidence>
<keyword evidence="10" id="KW-0418">Kinase</keyword>
<keyword evidence="6" id="KW-0808">Transferase</keyword>
<comment type="caution">
    <text evidence="21">Lacks conserved residue(s) required for the propagation of feature annotation.</text>
</comment>
<feature type="modified residue" description="4-aspartylphosphate" evidence="21">
    <location>
        <position position="1025"/>
    </location>
</feature>
<dbReference type="SUPFAM" id="SSF47226">
    <property type="entry name" value="Histidine-containing phosphotransfer domain, HPT domain"/>
    <property type="match status" value="1"/>
</dbReference>
<comment type="subcellular location">
    <subcellularLocation>
        <location evidence="2">Cell membrane</location>
        <topology evidence="2">Multi-pass membrane protein</topology>
    </subcellularLocation>
</comment>
<protein>
    <recommendedName>
        <fullName evidence="18">Sensory/regulatory protein RpfC</fullName>
        <ecNumber evidence="3">2.7.13.3</ecNumber>
    </recommendedName>
    <alternativeName>
        <fullName evidence="19">Virulence sensor protein BvgS</fullName>
    </alternativeName>
</protein>
<keyword evidence="5 21" id="KW-0597">Phosphoprotein</keyword>
<evidence type="ECO:0000256" key="1">
    <source>
        <dbReference type="ARBA" id="ARBA00000085"/>
    </source>
</evidence>
<keyword evidence="15 22" id="KW-0472">Membrane</keyword>
<dbReference type="Pfam" id="PF13188">
    <property type="entry name" value="PAS_8"/>
    <property type="match status" value="1"/>
</dbReference>
<dbReference type="InterPro" id="IPR036097">
    <property type="entry name" value="HisK_dim/P_sf"/>
</dbReference>
<feature type="domain" description="Response regulatory" evidence="24">
    <location>
        <begin position="976"/>
        <end position="1092"/>
    </location>
</feature>
<dbReference type="FunFam" id="1.10.287.130:FF:000002">
    <property type="entry name" value="Two-component osmosensing histidine kinase"/>
    <property type="match status" value="1"/>
</dbReference>
<evidence type="ECO:0000256" key="15">
    <source>
        <dbReference type="ARBA" id="ARBA00023136"/>
    </source>
</evidence>
<evidence type="ECO:0000256" key="10">
    <source>
        <dbReference type="ARBA" id="ARBA00022777"/>
    </source>
</evidence>
<dbReference type="Pfam" id="PF00497">
    <property type="entry name" value="SBP_bac_3"/>
    <property type="match status" value="1"/>
</dbReference>
<comment type="caution">
    <text evidence="27">The sequence shown here is derived from an EMBL/GenBank/DDBJ whole genome shotgun (WGS) entry which is preliminary data.</text>
</comment>
<feature type="domain" description="Histidine kinase" evidence="23">
    <location>
        <begin position="596"/>
        <end position="817"/>
    </location>
</feature>
<organism evidence="27 28">
    <name type="scientific">Rubrivivax gelatinosus</name>
    <name type="common">Rhodocyclus gelatinosus</name>
    <name type="synonym">Rhodopseudomonas gelatinosa</name>
    <dbReference type="NCBI Taxonomy" id="28068"/>
    <lineage>
        <taxon>Bacteria</taxon>
        <taxon>Pseudomonadati</taxon>
        <taxon>Pseudomonadota</taxon>
        <taxon>Betaproteobacteria</taxon>
        <taxon>Burkholderiales</taxon>
        <taxon>Sphaerotilaceae</taxon>
        <taxon>Rubrivivax</taxon>
    </lineage>
</organism>
<comment type="subunit">
    <text evidence="17">At low DSF concentrations, interacts with RpfF.</text>
</comment>
<dbReference type="PROSITE" id="PS50894">
    <property type="entry name" value="HPT"/>
    <property type="match status" value="1"/>
</dbReference>
<dbReference type="InterPro" id="IPR013656">
    <property type="entry name" value="PAS_4"/>
</dbReference>
<dbReference type="InterPro" id="IPR035965">
    <property type="entry name" value="PAS-like_dom_sf"/>
</dbReference>
<evidence type="ECO:0000256" key="8">
    <source>
        <dbReference type="ARBA" id="ARBA00022729"/>
    </source>
</evidence>
<dbReference type="GO" id="GO:0005886">
    <property type="term" value="C:plasma membrane"/>
    <property type="evidence" value="ECO:0007669"/>
    <property type="project" value="UniProtKB-SubCell"/>
</dbReference>
<dbReference type="Gene3D" id="3.40.190.10">
    <property type="entry name" value="Periplasmic binding protein-like II"/>
    <property type="match status" value="2"/>
</dbReference>
<dbReference type="InterPro" id="IPR003661">
    <property type="entry name" value="HisK_dim/P_dom"/>
</dbReference>
<evidence type="ECO:0000256" key="21">
    <source>
        <dbReference type="PROSITE-ProRule" id="PRU00169"/>
    </source>
</evidence>
<dbReference type="GeneID" id="99686730"/>
<dbReference type="GO" id="GO:0005524">
    <property type="term" value="F:ATP binding"/>
    <property type="evidence" value="ECO:0007669"/>
    <property type="project" value="UniProtKB-KW"/>
</dbReference>
<dbReference type="EMBL" id="SLXD01000001">
    <property type="protein sequence ID" value="TCP05133.1"/>
    <property type="molecule type" value="Genomic_DNA"/>
</dbReference>
<evidence type="ECO:0000256" key="14">
    <source>
        <dbReference type="ARBA" id="ARBA00023026"/>
    </source>
</evidence>
<dbReference type="CDD" id="cd13706">
    <property type="entry name" value="PBP2_HisK_like_1"/>
    <property type="match status" value="1"/>
</dbReference>
<reference evidence="27 28" key="1">
    <citation type="submission" date="2019-03" db="EMBL/GenBank/DDBJ databases">
        <title>Genomic Encyclopedia of Type Strains, Phase IV (KMG-IV): sequencing the most valuable type-strain genomes for metagenomic binning, comparative biology and taxonomic classification.</title>
        <authorList>
            <person name="Goeker M."/>
        </authorList>
    </citation>
    <scope>NUCLEOTIDE SEQUENCE [LARGE SCALE GENOMIC DNA]</scope>
    <source>
        <strain evidence="27 28">DSM 1709</strain>
    </source>
</reference>
<gene>
    <name evidence="27" type="ORF">EV684_1014</name>
</gene>
<evidence type="ECO:0000256" key="2">
    <source>
        <dbReference type="ARBA" id="ARBA00004651"/>
    </source>
</evidence>
<evidence type="ECO:0000256" key="17">
    <source>
        <dbReference type="ARBA" id="ARBA00064003"/>
    </source>
</evidence>
<dbReference type="Gene3D" id="1.10.287.130">
    <property type="match status" value="1"/>
</dbReference>
<dbReference type="Gene3D" id="3.30.450.20">
    <property type="entry name" value="PAS domain"/>
    <property type="match status" value="2"/>
</dbReference>
<dbReference type="SUPFAM" id="SSF55874">
    <property type="entry name" value="ATPase domain of HSP90 chaperone/DNA topoisomerase II/histidine kinase"/>
    <property type="match status" value="1"/>
</dbReference>
<evidence type="ECO:0000259" key="26">
    <source>
        <dbReference type="PROSITE" id="PS50894"/>
    </source>
</evidence>
<dbReference type="SUPFAM" id="SSF47384">
    <property type="entry name" value="Homodimeric domain of signal transducing histidine kinase"/>
    <property type="match status" value="1"/>
</dbReference>
<keyword evidence="7 22" id="KW-0812">Transmembrane</keyword>
<feature type="transmembrane region" description="Helical" evidence="22">
    <location>
        <begin position="23"/>
        <end position="44"/>
    </location>
</feature>
<feature type="domain" description="Response regulatory" evidence="24">
    <location>
        <begin position="835"/>
        <end position="949"/>
    </location>
</feature>
<dbReference type="InterPro" id="IPR036890">
    <property type="entry name" value="HATPase_C_sf"/>
</dbReference>
<evidence type="ECO:0000259" key="25">
    <source>
        <dbReference type="PROSITE" id="PS50112"/>
    </source>
</evidence>
<evidence type="ECO:0000256" key="20">
    <source>
        <dbReference type="PROSITE-ProRule" id="PRU00110"/>
    </source>
</evidence>
<evidence type="ECO:0000313" key="28">
    <source>
        <dbReference type="Proteomes" id="UP000295106"/>
    </source>
</evidence>
<dbReference type="InterPro" id="IPR005467">
    <property type="entry name" value="His_kinase_dom"/>
</dbReference>
<comment type="function">
    <text evidence="16">Member of the two-component regulatory system BvgS/BvgA. Phosphorylates BvgA via a four-step phosphorelay in response to environmental signals.</text>
</comment>
<dbReference type="InterPro" id="IPR001789">
    <property type="entry name" value="Sig_transdc_resp-reg_receiver"/>
</dbReference>
<keyword evidence="11" id="KW-0067">ATP-binding</keyword>
<dbReference type="FunFam" id="3.30.565.10:FF:000010">
    <property type="entry name" value="Sensor histidine kinase RcsC"/>
    <property type="match status" value="1"/>
</dbReference>
<accession>A0A4R2MXG8</accession>
<feature type="domain" description="HPt" evidence="26">
    <location>
        <begin position="1126"/>
        <end position="1224"/>
    </location>
</feature>
<dbReference type="Pfam" id="PF00072">
    <property type="entry name" value="Response_reg"/>
    <property type="match status" value="1"/>
</dbReference>
<evidence type="ECO:0000256" key="4">
    <source>
        <dbReference type="ARBA" id="ARBA00022475"/>
    </source>
</evidence>
<name>A0A4R2MXG8_RUBGE</name>
<dbReference type="SMART" id="SM00388">
    <property type="entry name" value="HisKA"/>
    <property type="match status" value="1"/>
</dbReference>
<dbReference type="Pfam" id="PF08448">
    <property type="entry name" value="PAS_4"/>
    <property type="match status" value="1"/>
</dbReference>
<dbReference type="GO" id="GO:0000155">
    <property type="term" value="F:phosphorelay sensor kinase activity"/>
    <property type="evidence" value="ECO:0007669"/>
    <property type="project" value="InterPro"/>
</dbReference>
<dbReference type="AlphaFoldDB" id="A0A4R2MXG8"/>
<keyword evidence="14" id="KW-0843">Virulence</keyword>
<dbReference type="InterPro" id="IPR036641">
    <property type="entry name" value="HPT_dom_sf"/>
</dbReference>
<keyword evidence="8" id="KW-0732">Signal</keyword>
<evidence type="ECO:0000259" key="23">
    <source>
        <dbReference type="PROSITE" id="PS50109"/>
    </source>
</evidence>
<dbReference type="CDD" id="cd16922">
    <property type="entry name" value="HATPase_EvgS-ArcB-TorS-like"/>
    <property type="match status" value="1"/>
</dbReference>
<evidence type="ECO:0000313" key="27">
    <source>
        <dbReference type="EMBL" id="TCP05133.1"/>
    </source>
</evidence>
<dbReference type="SUPFAM" id="SSF55785">
    <property type="entry name" value="PYP-like sensor domain (PAS domain)"/>
    <property type="match status" value="2"/>
</dbReference>
<evidence type="ECO:0000256" key="18">
    <source>
        <dbReference type="ARBA" id="ARBA00068150"/>
    </source>
</evidence>
<dbReference type="RefSeq" id="WP_242478639.1">
    <property type="nucleotide sequence ID" value="NZ_CP181386.1"/>
</dbReference>
<evidence type="ECO:0000256" key="11">
    <source>
        <dbReference type="ARBA" id="ARBA00022840"/>
    </source>
</evidence>
<dbReference type="Pfam" id="PF02518">
    <property type="entry name" value="HATPase_c"/>
    <property type="match status" value="1"/>
</dbReference>
<evidence type="ECO:0000256" key="7">
    <source>
        <dbReference type="ARBA" id="ARBA00022692"/>
    </source>
</evidence>
<evidence type="ECO:0000256" key="19">
    <source>
        <dbReference type="ARBA" id="ARBA00070152"/>
    </source>
</evidence>
<dbReference type="InterPro" id="IPR000014">
    <property type="entry name" value="PAS"/>
</dbReference>
<dbReference type="InterPro" id="IPR003594">
    <property type="entry name" value="HATPase_dom"/>
</dbReference>